<keyword evidence="1" id="KW-1133">Transmembrane helix</keyword>
<evidence type="ECO:0000256" key="1">
    <source>
        <dbReference type="SAM" id="Phobius"/>
    </source>
</evidence>
<organism evidence="3 4">
    <name type="scientific">Onchocerca volvulus</name>
    <dbReference type="NCBI Taxonomy" id="6282"/>
    <lineage>
        <taxon>Eukaryota</taxon>
        <taxon>Metazoa</taxon>
        <taxon>Ecdysozoa</taxon>
        <taxon>Nematoda</taxon>
        <taxon>Chromadorea</taxon>
        <taxon>Rhabditida</taxon>
        <taxon>Spirurina</taxon>
        <taxon>Spiruromorpha</taxon>
        <taxon>Filarioidea</taxon>
        <taxon>Onchocercidae</taxon>
        <taxon>Onchocerca</taxon>
    </lineage>
</organism>
<dbReference type="Proteomes" id="UP000024404">
    <property type="component" value="Unassembled WGS sequence"/>
</dbReference>
<dbReference type="OMA" id="WVNGANF"/>
<feature type="domain" description="Nucleotide-diphospho-sugar transferase" evidence="2">
    <location>
        <begin position="187"/>
        <end position="387"/>
    </location>
</feature>
<dbReference type="PANTHER" id="PTHR31967:SF10">
    <property type="entry name" value="NUCLEOTIDE-DIPHOSPHO-SUGAR TRANSFERASE DOMAIN-CONTAINING PROTEIN"/>
    <property type="match status" value="1"/>
</dbReference>
<keyword evidence="4" id="KW-1185">Reference proteome</keyword>
<protein>
    <submittedName>
        <fullName evidence="3">Nucleotid_trans domain-containing protein</fullName>
    </submittedName>
</protein>
<dbReference type="PANTHER" id="PTHR31967">
    <property type="entry name" value="GROUNDHOG (HEDGEHOG-LIKE FAMILY)-RELATED"/>
    <property type="match status" value="1"/>
</dbReference>
<keyword evidence="1" id="KW-0812">Transmembrane</keyword>
<feature type="transmembrane region" description="Helical" evidence="1">
    <location>
        <begin position="98"/>
        <end position="115"/>
    </location>
</feature>
<name>A0A8R1TKA8_ONCVO</name>
<reference evidence="4" key="1">
    <citation type="submission" date="2013-10" db="EMBL/GenBank/DDBJ databases">
        <title>Genome sequencing of Onchocerca volvulus.</title>
        <authorList>
            <person name="Cotton J."/>
            <person name="Tsai J."/>
            <person name="Stanley E."/>
            <person name="Tracey A."/>
            <person name="Holroyd N."/>
            <person name="Lustigman S."/>
            <person name="Berriman M."/>
        </authorList>
    </citation>
    <scope>NUCLEOTIDE SEQUENCE</scope>
</reference>
<dbReference type="Pfam" id="PF03407">
    <property type="entry name" value="Nucleotid_trans"/>
    <property type="match status" value="1"/>
</dbReference>
<evidence type="ECO:0000313" key="3">
    <source>
        <dbReference type="EnsemblMetazoa" id="OVOC11073.1"/>
    </source>
</evidence>
<evidence type="ECO:0000313" key="4">
    <source>
        <dbReference type="Proteomes" id="UP000024404"/>
    </source>
</evidence>
<accession>A0A8R1TKA8</accession>
<dbReference type="InterPro" id="IPR005069">
    <property type="entry name" value="Nucl-diP-sugar_transferase"/>
</dbReference>
<dbReference type="EMBL" id="CMVM020000346">
    <property type="status" value="NOT_ANNOTATED_CDS"/>
    <property type="molecule type" value="Genomic_DNA"/>
</dbReference>
<keyword evidence="1" id="KW-0472">Membrane</keyword>
<sequence length="469" mass="55308">MHTAQLLNYYPRNARIDEFVDSAIIVAERPTASRQFTTDIIRQRTIKKTDNFKSISSSSSYSATNDISSDDKPKNIRFRRRNSGNLRQFRFLEIFHRLCYYGIYLWWFIFGILAVRKTLNATTAVYYVKQHSHTVSEEVLANSLAFRQLLWSLDHEFQKPPAIFLLNQHALNMTFNFLCNTRDMNGVHERLIFITLDQVASDVLKEYWPNVRQVYWPTPSLYVSNTKPFSFAEGAYQTLYLLRANIAVCLLKNGKSFWMMQQDTFWRKNIFDLDIEENYEYDAIFDQIGYDNHSVRAEWVNGANFFVHANNSTVKFFEAMAHKLAHWYTPDMGIMIHQCHTWKEPKCSYIPHKIANSWEWMYTDQKNPPYLLQLDCETDGGSKLMQLAKFGFYFMNSDNHRVCNQTAVNVAQKRMENGEIEVFKTRLSWGRFQFKVYWFIVDNMLKIPILGAMLKPYLPLIGFIIMITI</sequence>
<reference evidence="3" key="2">
    <citation type="submission" date="2022-06" db="UniProtKB">
        <authorList>
            <consortium name="EnsemblMetazoa"/>
        </authorList>
    </citation>
    <scope>IDENTIFICATION</scope>
</reference>
<dbReference type="AlphaFoldDB" id="A0A8R1TKA8"/>
<evidence type="ECO:0000259" key="2">
    <source>
        <dbReference type="Pfam" id="PF03407"/>
    </source>
</evidence>
<proteinExistence type="predicted"/>
<dbReference type="EnsemblMetazoa" id="OVOC11073.1">
    <property type="protein sequence ID" value="OVOC11073.1"/>
    <property type="gene ID" value="WBGene00247882"/>
</dbReference>